<dbReference type="STRING" id="983964.A0A2T4AN63"/>
<protein>
    <recommendedName>
        <fullName evidence="2">Carboxylesterase type B domain-containing protein</fullName>
    </recommendedName>
</protein>
<dbReference type="InterPro" id="IPR050309">
    <property type="entry name" value="Type-B_Carboxylest/Lipase"/>
</dbReference>
<dbReference type="PANTHER" id="PTHR11559">
    <property type="entry name" value="CARBOXYLESTERASE"/>
    <property type="match status" value="1"/>
</dbReference>
<dbReference type="RefSeq" id="XP_024778182.1">
    <property type="nucleotide sequence ID" value="XM_024915599.1"/>
</dbReference>
<organism evidence="3 4">
    <name type="scientific">Trichoderma harzianum CBS 226.95</name>
    <dbReference type="NCBI Taxonomy" id="983964"/>
    <lineage>
        <taxon>Eukaryota</taxon>
        <taxon>Fungi</taxon>
        <taxon>Dikarya</taxon>
        <taxon>Ascomycota</taxon>
        <taxon>Pezizomycotina</taxon>
        <taxon>Sordariomycetes</taxon>
        <taxon>Hypocreomycetidae</taxon>
        <taxon>Hypocreales</taxon>
        <taxon>Hypocreaceae</taxon>
        <taxon>Trichoderma</taxon>
    </lineage>
</organism>
<dbReference type="Proteomes" id="UP000241690">
    <property type="component" value="Unassembled WGS sequence"/>
</dbReference>
<evidence type="ECO:0000313" key="4">
    <source>
        <dbReference type="Proteomes" id="UP000241690"/>
    </source>
</evidence>
<dbReference type="Gene3D" id="3.40.50.1820">
    <property type="entry name" value="alpha/beta hydrolase"/>
    <property type="match status" value="2"/>
</dbReference>
<name>A0A2T4AN63_TRIHA</name>
<dbReference type="GeneID" id="36624168"/>
<evidence type="ECO:0000313" key="3">
    <source>
        <dbReference type="EMBL" id="PTB58505.1"/>
    </source>
</evidence>
<dbReference type="InterPro" id="IPR002018">
    <property type="entry name" value="CarbesteraseB"/>
</dbReference>
<keyword evidence="1" id="KW-0732">Signal</keyword>
<evidence type="ECO:0000259" key="2">
    <source>
        <dbReference type="Pfam" id="PF00135"/>
    </source>
</evidence>
<dbReference type="EMBL" id="KZ679676">
    <property type="protein sequence ID" value="PTB58505.1"/>
    <property type="molecule type" value="Genomic_DNA"/>
</dbReference>
<dbReference type="AlphaFoldDB" id="A0A2T4AN63"/>
<dbReference type="InterPro" id="IPR029058">
    <property type="entry name" value="AB_hydrolase_fold"/>
</dbReference>
<evidence type="ECO:0000256" key="1">
    <source>
        <dbReference type="SAM" id="SignalP"/>
    </source>
</evidence>
<feature type="signal peptide" evidence="1">
    <location>
        <begin position="1"/>
        <end position="17"/>
    </location>
</feature>
<feature type="chain" id="PRO_5015394304" description="Carboxylesterase type B domain-containing protein" evidence="1">
    <location>
        <begin position="18"/>
        <end position="488"/>
    </location>
</feature>
<dbReference type="Pfam" id="PF00135">
    <property type="entry name" value="COesterase"/>
    <property type="match status" value="1"/>
</dbReference>
<sequence length="488" mass="53670">MLLLTTTIYLLSHLAAAQYLSPSFANFTGDNGKEIDLGYTKIRGTRVASSSFLINAWLGVRYGKAPTGNGRFKAAVQIDEKSDSSASVFNSTTFGPICYQGWTPSAPESSLAKTLYYHTGNREESEDCLLLDIYAPSEPTSKNIPVLLIIHGGGGDPAQVTIDGGSAGGGSVYHQLLWNGGEADPPYRAAIVEYPWMPNVLNTSQLELQYRQILTASKCINISCLRELSAEEFNTAQQKVLASATYAFGTFYFGPAIDGINVQGLPPKETEAEHFATVPLMTTRDGNEGFAFTPQDITTEQDYNARVRTFLNGGVNFFGQLDRLYPLVEEGAFGYNNTQTKAEYLFGDWVIQCPTYNLARSFTDNLSKLDALHQPVYKLIAGYPTYDSAYHGSYSSLVFSTKPIPAEDISPNVEIGRVLQHYFTSFIITTDPNKHAMEKPNDRYVEWPQYGAASNILYINSTVPIQIQHIDAAARCDFLLSHSSVTAN</sequence>
<reference evidence="3 4" key="1">
    <citation type="submission" date="2016-07" db="EMBL/GenBank/DDBJ databases">
        <title>Multiple horizontal gene transfer events from other fungi enriched the ability of initially mycotrophic Trichoderma (Ascomycota) to feed on dead plant biomass.</title>
        <authorList>
            <consortium name="DOE Joint Genome Institute"/>
            <person name="Aerts A."/>
            <person name="Atanasova L."/>
            <person name="Chenthamara K."/>
            <person name="Zhang J."/>
            <person name="Grujic M."/>
            <person name="Henrissat B."/>
            <person name="Kuo A."/>
            <person name="Salamov A."/>
            <person name="Lipzen A."/>
            <person name="Labutti K."/>
            <person name="Barry K."/>
            <person name="Miao Y."/>
            <person name="Rahimi M.J."/>
            <person name="Shen Q."/>
            <person name="Grigoriev I.V."/>
            <person name="Kubicek C.P."/>
            <person name="Druzhinina I.S."/>
        </authorList>
    </citation>
    <scope>NUCLEOTIDE SEQUENCE [LARGE SCALE GENOMIC DNA]</scope>
    <source>
        <strain evidence="3 4">CBS 226.95</strain>
    </source>
</reference>
<proteinExistence type="predicted"/>
<keyword evidence="4" id="KW-1185">Reference proteome</keyword>
<gene>
    <name evidence="3" type="ORF">M431DRAFT_477721</name>
</gene>
<feature type="domain" description="Carboxylesterase type B" evidence="2">
    <location>
        <begin position="34"/>
        <end position="154"/>
    </location>
</feature>
<accession>A0A2T4AN63</accession>
<dbReference type="SUPFAM" id="SSF53474">
    <property type="entry name" value="alpha/beta-Hydrolases"/>
    <property type="match status" value="1"/>
</dbReference>